<dbReference type="GO" id="GO:0005829">
    <property type="term" value="C:cytosol"/>
    <property type="evidence" value="ECO:0007669"/>
    <property type="project" value="TreeGrafter"/>
</dbReference>
<feature type="region of interest" description="G-domain" evidence="10">
    <location>
        <begin position="188"/>
        <end position="336"/>
    </location>
</feature>
<dbReference type="InterPro" id="IPR053905">
    <property type="entry name" value="EF-G-like_DII"/>
</dbReference>
<dbReference type="InterPro" id="IPR005225">
    <property type="entry name" value="Small_GTP-bd"/>
</dbReference>
<feature type="binding site" evidence="10">
    <location>
        <begin position="240"/>
        <end position="244"/>
    </location>
    <ligand>
        <name>GTP</name>
        <dbReference type="ChEBI" id="CHEBI:37565"/>
    </ligand>
</feature>
<evidence type="ECO:0000256" key="6">
    <source>
        <dbReference type="ARBA" id="ARBA00022741"/>
    </source>
</evidence>
<evidence type="ECO:0000256" key="10">
    <source>
        <dbReference type="HAMAP-Rule" id="MF_00100"/>
    </source>
</evidence>
<feature type="compositionally biased region" description="Acidic residues" evidence="12">
    <location>
        <begin position="86"/>
        <end position="101"/>
    </location>
</feature>
<dbReference type="HAMAP" id="MF_00100_B">
    <property type="entry name" value="IF_2_B"/>
    <property type="match status" value="1"/>
</dbReference>
<dbReference type="FunFam" id="2.40.30.10:FF:000008">
    <property type="entry name" value="Translation initiation factor IF-2"/>
    <property type="match status" value="1"/>
</dbReference>
<organism evidence="14 15">
    <name type="scientific">Halanaerobium saccharolyticum</name>
    <dbReference type="NCBI Taxonomy" id="43595"/>
    <lineage>
        <taxon>Bacteria</taxon>
        <taxon>Bacillati</taxon>
        <taxon>Bacillota</taxon>
        <taxon>Clostridia</taxon>
        <taxon>Halanaerobiales</taxon>
        <taxon>Halanaerobiaceae</taxon>
        <taxon>Halanaerobium</taxon>
    </lineage>
</organism>
<dbReference type="SUPFAM" id="SSF50447">
    <property type="entry name" value="Translation proteins"/>
    <property type="match status" value="2"/>
</dbReference>
<dbReference type="Gene3D" id="3.40.50.10050">
    <property type="entry name" value="Translation initiation factor IF- 2, domain 3"/>
    <property type="match status" value="1"/>
</dbReference>
<comment type="function">
    <text evidence="9 10 11">One of the essential components for the initiation of protein synthesis. Protects formylmethionyl-tRNA from spontaneous hydrolysis and promotes its binding to the 30S ribosomal subunits. Also involved in the hydrolysis of GTP during the formation of the 70S ribosomal complex.</text>
</comment>
<evidence type="ECO:0000256" key="3">
    <source>
        <dbReference type="ARBA" id="ARBA00020675"/>
    </source>
</evidence>
<feature type="region of interest" description="Disordered" evidence="12">
    <location>
        <begin position="55"/>
        <end position="101"/>
    </location>
</feature>
<evidence type="ECO:0000313" key="15">
    <source>
        <dbReference type="Proteomes" id="UP000295176"/>
    </source>
</evidence>
<dbReference type="Gene3D" id="1.10.10.2480">
    <property type="match status" value="1"/>
</dbReference>
<dbReference type="InterPro" id="IPR000795">
    <property type="entry name" value="T_Tr_GTP-bd_dom"/>
</dbReference>
<dbReference type="Pfam" id="PF03144">
    <property type="entry name" value="GTP_EFTU_D2"/>
    <property type="match status" value="1"/>
</dbReference>
<protein>
    <recommendedName>
        <fullName evidence="3 10">Translation initiation factor IF-2</fullName>
    </recommendedName>
</protein>
<name>A0A4R6S3F9_9FIRM</name>
<dbReference type="SUPFAM" id="SSF52156">
    <property type="entry name" value="Initiation factor IF2/eIF5b, domain 3"/>
    <property type="match status" value="1"/>
</dbReference>
<dbReference type="InterPro" id="IPR000178">
    <property type="entry name" value="TF_IF2_bacterial-like"/>
</dbReference>
<dbReference type="Pfam" id="PF22042">
    <property type="entry name" value="EF-G_D2"/>
    <property type="match status" value="1"/>
</dbReference>
<dbReference type="CDD" id="cd01887">
    <property type="entry name" value="IF2_eIF5B"/>
    <property type="match status" value="1"/>
</dbReference>
<sequence>MAKIRVYNLAHELDMDSKEVIELLNDLDIDVSSHMSTITDETAELVKGMYAGDNTAEENEEAHKEAVKAEAEKSKEEAEKAAEAAEQVETEADAEAEAEEDAVEIETPITVKEFAEEIGQAPNNLIVELMNMGVMASVNQSLDEDTLELLAEEIGVKIKFKSEEEEKASLRVGPEIEDKEEDLEVRPPIVTVMGHVDHGKTTLLDVIRESRVAGSEAGGITQHIGAYQAEVDNKKITFIDTPGHEAFTAMRARGAQITDIAILVVAADDGIMPQTEEAINHAKAAGIPIIVAINKIDKANAQPERVKQELTEYGLVPEDWGGNTICVNVSALQKQNIDELLEMIILVSEMEELKANPNRLAEGIVIEAELDKGRGPVATVLVKNGTLKVGDPLLAGLTSGRVRAMFNEYGDSLDIAGPSSAVEVLGFNEVPDAGDFVQVLEDERQARDVASDRQDEKRQAELKSDAKVSLDDLYKQIQEGEVKELNIIIKADVQGSIEALKASLLRLGTDEVTVNVIHTGVGGVNETDVNLASASNAIIIGFNVRPDNNALKAAEKEKVDIRTYRVIYKALEDIKDAMAGLLDPELREEVTGRAEVRDTFKVPDVGIIAGAYITDGHVNRNYDARLIRDGVVIHEGTISSLKRFENDVREVKSGYECGIGIENYNDIKVGDIIEFYTYKEIKRSL</sequence>
<evidence type="ECO:0000256" key="2">
    <source>
        <dbReference type="ARBA" id="ARBA00007733"/>
    </source>
</evidence>
<evidence type="ECO:0000313" key="14">
    <source>
        <dbReference type="EMBL" id="TDP94141.1"/>
    </source>
</evidence>
<comment type="caution">
    <text evidence="14">The sequence shown here is derived from an EMBL/GenBank/DDBJ whole genome shotgun (WGS) entry which is preliminary data.</text>
</comment>
<dbReference type="NCBIfam" id="TIGR00231">
    <property type="entry name" value="small_GTP"/>
    <property type="match status" value="1"/>
</dbReference>
<feature type="compositionally biased region" description="Basic and acidic residues" evidence="12">
    <location>
        <begin position="61"/>
        <end position="83"/>
    </location>
</feature>
<dbReference type="InterPro" id="IPR015760">
    <property type="entry name" value="TIF_IF2"/>
</dbReference>
<dbReference type="FunFam" id="2.40.30.10:FF:000007">
    <property type="entry name" value="Translation initiation factor IF-2"/>
    <property type="match status" value="1"/>
</dbReference>
<accession>A0A4R6S3F9</accession>
<reference evidence="14 15" key="1">
    <citation type="submission" date="2019-03" db="EMBL/GenBank/DDBJ databases">
        <title>Subsurface microbial communities from deep shales in Ohio and West Virginia, USA.</title>
        <authorList>
            <person name="Wrighton K."/>
        </authorList>
    </citation>
    <scope>NUCLEOTIDE SEQUENCE [LARGE SCALE GENOMIC DNA]</scope>
    <source>
        <strain evidence="14 15">MSL 7</strain>
    </source>
</reference>
<keyword evidence="8 10" id="KW-0342">GTP-binding</keyword>
<evidence type="ECO:0000259" key="13">
    <source>
        <dbReference type="PROSITE" id="PS51722"/>
    </source>
</evidence>
<dbReference type="Gene3D" id="2.40.30.10">
    <property type="entry name" value="Translation factors"/>
    <property type="match status" value="2"/>
</dbReference>
<dbReference type="CDD" id="cd03702">
    <property type="entry name" value="IF2_mtIF2_II"/>
    <property type="match status" value="1"/>
</dbReference>
<keyword evidence="7 10" id="KW-0648">Protein biosynthesis</keyword>
<keyword evidence="6 10" id="KW-0547">Nucleotide-binding</keyword>
<dbReference type="Gene3D" id="3.40.50.300">
    <property type="entry name" value="P-loop containing nucleotide triphosphate hydrolases"/>
    <property type="match status" value="1"/>
</dbReference>
<evidence type="ECO:0000256" key="7">
    <source>
        <dbReference type="ARBA" id="ARBA00022917"/>
    </source>
</evidence>
<dbReference type="PROSITE" id="PS51722">
    <property type="entry name" value="G_TR_2"/>
    <property type="match status" value="1"/>
</dbReference>
<dbReference type="GO" id="GO:0003924">
    <property type="term" value="F:GTPase activity"/>
    <property type="evidence" value="ECO:0007669"/>
    <property type="project" value="UniProtKB-UniRule"/>
</dbReference>
<dbReference type="RefSeq" id="WP_133530394.1">
    <property type="nucleotide sequence ID" value="NZ_JBQPXQ010000002.1"/>
</dbReference>
<evidence type="ECO:0000256" key="4">
    <source>
        <dbReference type="ARBA" id="ARBA00022490"/>
    </source>
</evidence>
<evidence type="ECO:0000256" key="5">
    <source>
        <dbReference type="ARBA" id="ARBA00022540"/>
    </source>
</evidence>
<dbReference type="FunFam" id="3.40.50.10050:FF:000001">
    <property type="entry name" value="Translation initiation factor IF-2"/>
    <property type="match status" value="1"/>
</dbReference>
<comment type="subcellular location">
    <subcellularLocation>
        <location evidence="1 10">Cytoplasm</location>
    </subcellularLocation>
</comment>
<dbReference type="Proteomes" id="UP000295176">
    <property type="component" value="Unassembled WGS sequence"/>
</dbReference>
<dbReference type="SUPFAM" id="SSF52540">
    <property type="entry name" value="P-loop containing nucleoside triphosphate hydrolases"/>
    <property type="match status" value="1"/>
</dbReference>
<dbReference type="FunFam" id="3.40.50.300:FF:000019">
    <property type="entry name" value="Translation initiation factor IF-2"/>
    <property type="match status" value="1"/>
</dbReference>
<evidence type="ECO:0000256" key="9">
    <source>
        <dbReference type="ARBA" id="ARBA00025162"/>
    </source>
</evidence>
<dbReference type="InterPro" id="IPR036925">
    <property type="entry name" value="TIF_IF2_dom3_sf"/>
</dbReference>
<feature type="domain" description="Tr-type G" evidence="13">
    <location>
        <begin position="185"/>
        <end position="354"/>
    </location>
</feature>
<comment type="similarity">
    <text evidence="2 10 11">Belongs to the TRAFAC class translation factor GTPase superfamily. Classic translation factor GTPase family. IF-2 subfamily.</text>
</comment>
<gene>
    <name evidence="10" type="primary">infB</name>
    <name evidence="14" type="ORF">C7957_11126</name>
</gene>
<dbReference type="Pfam" id="PF00009">
    <property type="entry name" value="GTP_EFTU"/>
    <property type="match status" value="1"/>
</dbReference>
<dbReference type="InterPro" id="IPR023115">
    <property type="entry name" value="TIF_IF2_dom3"/>
</dbReference>
<keyword evidence="5 10" id="KW-0396">Initiation factor</keyword>
<dbReference type="GO" id="GO:0005525">
    <property type="term" value="F:GTP binding"/>
    <property type="evidence" value="ECO:0007669"/>
    <property type="project" value="UniProtKB-KW"/>
</dbReference>
<dbReference type="Pfam" id="PF11987">
    <property type="entry name" value="IF-2"/>
    <property type="match status" value="1"/>
</dbReference>
<dbReference type="InterPro" id="IPR006847">
    <property type="entry name" value="IF2_N"/>
</dbReference>
<evidence type="ECO:0000256" key="8">
    <source>
        <dbReference type="ARBA" id="ARBA00023134"/>
    </source>
</evidence>
<keyword evidence="4 10" id="KW-0963">Cytoplasm</keyword>
<dbReference type="InterPro" id="IPR044145">
    <property type="entry name" value="IF2_II"/>
</dbReference>
<evidence type="ECO:0000256" key="11">
    <source>
        <dbReference type="RuleBase" id="RU000644"/>
    </source>
</evidence>
<dbReference type="GO" id="GO:0003743">
    <property type="term" value="F:translation initiation factor activity"/>
    <property type="evidence" value="ECO:0007669"/>
    <property type="project" value="UniProtKB-UniRule"/>
</dbReference>
<feature type="binding site" evidence="10">
    <location>
        <begin position="294"/>
        <end position="297"/>
    </location>
    <ligand>
        <name>GTP</name>
        <dbReference type="ChEBI" id="CHEBI:37565"/>
    </ligand>
</feature>
<dbReference type="InterPro" id="IPR004161">
    <property type="entry name" value="EFTu-like_2"/>
</dbReference>
<proteinExistence type="inferred from homology"/>
<dbReference type="AlphaFoldDB" id="A0A4R6S3F9"/>
<dbReference type="Pfam" id="PF04760">
    <property type="entry name" value="IF2_N"/>
    <property type="match status" value="2"/>
</dbReference>
<evidence type="ECO:0000256" key="1">
    <source>
        <dbReference type="ARBA" id="ARBA00004496"/>
    </source>
</evidence>
<dbReference type="PANTHER" id="PTHR43381:SF5">
    <property type="entry name" value="TR-TYPE G DOMAIN-CONTAINING PROTEIN"/>
    <property type="match status" value="1"/>
</dbReference>
<feature type="binding site" evidence="10">
    <location>
        <begin position="194"/>
        <end position="201"/>
    </location>
    <ligand>
        <name>GTP</name>
        <dbReference type="ChEBI" id="CHEBI:37565"/>
    </ligand>
</feature>
<dbReference type="CDD" id="cd03692">
    <property type="entry name" value="mtIF2_IVc"/>
    <property type="match status" value="1"/>
</dbReference>
<dbReference type="EMBL" id="SNXX01000011">
    <property type="protein sequence ID" value="TDP94141.1"/>
    <property type="molecule type" value="Genomic_DNA"/>
</dbReference>
<dbReference type="PANTHER" id="PTHR43381">
    <property type="entry name" value="TRANSLATION INITIATION FACTOR IF-2-RELATED"/>
    <property type="match status" value="1"/>
</dbReference>
<dbReference type="InterPro" id="IPR009000">
    <property type="entry name" value="Transl_B-barrel_sf"/>
</dbReference>
<dbReference type="NCBIfam" id="TIGR00487">
    <property type="entry name" value="IF-2"/>
    <property type="match status" value="1"/>
</dbReference>
<evidence type="ECO:0000256" key="12">
    <source>
        <dbReference type="SAM" id="MobiDB-lite"/>
    </source>
</evidence>
<dbReference type="InterPro" id="IPR027417">
    <property type="entry name" value="P-loop_NTPase"/>
</dbReference>